<organism evidence="1 2">
    <name type="scientific">Limnohabitans planktonicus II-D5</name>
    <dbReference type="NCBI Taxonomy" id="1293045"/>
    <lineage>
        <taxon>Bacteria</taxon>
        <taxon>Pseudomonadati</taxon>
        <taxon>Pseudomonadota</taxon>
        <taxon>Betaproteobacteria</taxon>
        <taxon>Burkholderiales</taxon>
        <taxon>Comamonadaceae</taxon>
        <taxon>Limnohabitans</taxon>
    </lineage>
</organism>
<evidence type="ECO:0000313" key="2">
    <source>
        <dbReference type="Proteomes" id="UP000037507"/>
    </source>
</evidence>
<keyword evidence="2" id="KW-1185">Reference proteome</keyword>
<evidence type="ECO:0000313" key="1">
    <source>
        <dbReference type="EMBL" id="PVE41924.1"/>
    </source>
</evidence>
<dbReference type="Gene3D" id="2.60.120.560">
    <property type="entry name" value="Exo-inulinase, domain 1"/>
    <property type="match status" value="1"/>
</dbReference>
<evidence type="ECO:0008006" key="3">
    <source>
        <dbReference type="Google" id="ProtNLM"/>
    </source>
</evidence>
<dbReference type="AlphaFoldDB" id="A0A2T7UB97"/>
<protein>
    <recommendedName>
        <fullName evidence="3">3-keto-disaccharide hydrolase domain-containing protein</fullName>
    </recommendedName>
</protein>
<dbReference type="RefSeq" id="WP_053175778.1">
    <property type="nucleotide sequence ID" value="NZ_LFYT02000021.1"/>
</dbReference>
<gene>
    <name evidence="1" type="ORF">H663_014355</name>
</gene>
<accession>A0A2T7UB97</accession>
<dbReference type="Proteomes" id="UP000037507">
    <property type="component" value="Unassembled WGS sequence"/>
</dbReference>
<name>A0A2T7UB97_9BURK</name>
<sequence length="249" mass="26380">MKNPHKDFNRRDALRLLSQACVVSAGGLVTTKLLAGKGDWQSTLGTALDLVPSDVTVAAAQFGGRNCVAVNLTAEAQARSLRNGGNAATFAALSAGFSDGSLEVDLAGVINGKGDPDARAFVGLAFHVGAQAKEFEAVYLRMANGSKNLPPPPAPRNVRAVQYIAHPDFHFDVSRNRFPGKYEAGAQIALNTWHTLRLDISGKKLRALVDGIEILTVDDLRLGGKSGGIGLWVDDGTTGYFSNLRIRPA</sequence>
<dbReference type="OrthoDB" id="9760711at2"/>
<reference evidence="1" key="1">
    <citation type="submission" date="2017-04" db="EMBL/GenBank/DDBJ databases">
        <title>Unexpected and diverse lifestyles within the genus Limnohabitans.</title>
        <authorList>
            <person name="Kasalicky V."/>
            <person name="Mehrshad M."/>
            <person name="Andrei S.-A."/>
            <person name="Salcher M."/>
            <person name="Kratochvilova H."/>
            <person name="Simek K."/>
            <person name="Ghai R."/>
        </authorList>
    </citation>
    <scope>NUCLEOTIDE SEQUENCE [LARGE SCALE GENOMIC DNA]</scope>
    <source>
        <strain evidence="1">II-D5</strain>
    </source>
</reference>
<comment type="caution">
    <text evidence="1">The sequence shown here is derived from an EMBL/GenBank/DDBJ whole genome shotgun (WGS) entry which is preliminary data.</text>
</comment>
<proteinExistence type="predicted"/>
<dbReference type="EMBL" id="LFYT02000021">
    <property type="protein sequence ID" value="PVE41924.1"/>
    <property type="molecule type" value="Genomic_DNA"/>
</dbReference>